<dbReference type="SUPFAM" id="SSF89796">
    <property type="entry name" value="CoA-transferase family III (CaiB/BaiF)"/>
    <property type="match status" value="1"/>
</dbReference>
<dbReference type="Gene3D" id="3.30.1540.10">
    <property type="entry name" value="formyl-coa transferase, domain 3"/>
    <property type="match status" value="1"/>
</dbReference>
<reference evidence="2 3" key="1">
    <citation type="submission" date="2016-11" db="EMBL/GenBank/DDBJ databases">
        <title>Genome sequences of unsequenced Mycobacteria.</title>
        <authorList>
            <person name="Greninger A.L."/>
            <person name="Fang F."/>
            <person name="Jerome K.R."/>
        </authorList>
    </citation>
    <scope>NUCLEOTIDE SEQUENCE [LARGE SCALE GENOMIC DNA]</scope>
    <source>
        <strain evidence="2 3">M11</strain>
    </source>
</reference>
<dbReference type="Gene3D" id="3.40.50.10540">
    <property type="entry name" value="Crotonobetainyl-coa:carnitine coa-transferase, domain 1"/>
    <property type="match status" value="1"/>
</dbReference>
<feature type="compositionally biased region" description="Polar residues" evidence="1">
    <location>
        <begin position="344"/>
        <end position="357"/>
    </location>
</feature>
<dbReference type="GO" id="GO:0003824">
    <property type="term" value="F:catalytic activity"/>
    <property type="evidence" value="ECO:0007669"/>
    <property type="project" value="InterPro"/>
</dbReference>
<dbReference type="InterPro" id="IPR050509">
    <property type="entry name" value="CoA-transferase_III"/>
</dbReference>
<dbReference type="AlphaFoldDB" id="A0A1Q4I2C3"/>
<evidence type="ECO:0000256" key="1">
    <source>
        <dbReference type="SAM" id="MobiDB-lite"/>
    </source>
</evidence>
<accession>A0A1Q4I2C3</accession>
<evidence type="ECO:0000313" key="2">
    <source>
        <dbReference type="EMBL" id="OJZ76129.1"/>
    </source>
</evidence>
<dbReference type="RefSeq" id="WP_244167951.1">
    <property type="nucleotide sequence ID" value="NZ_MPNT01000001.1"/>
</dbReference>
<dbReference type="STRING" id="53378.BRW65_01470"/>
<dbReference type="PANTHER" id="PTHR48228">
    <property type="entry name" value="SUCCINYL-COA--D-CITRAMALATE COA-TRANSFERASE"/>
    <property type="match status" value="1"/>
</dbReference>
<keyword evidence="3" id="KW-1185">Reference proteome</keyword>
<dbReference type="EMBL" id="MPNT01000001">
    <property type="protein sequence ID" value="OJZ76129.1"/>
    <property type="molecule type" value="Genomic_DNA"/>
</dbReference>
<protein>
    <recommendedName>
        <fullName evidence="4">Carnitine dehydratase</fullName>
    </recommendedName>
</protein>
<comment type="caution">
    <text evidence="2">The sequence shown here is derived from an EMBL/GenBank/DDBJ whole genome shotgun (WGS) entry which is preliminary data.</text>
</comment>
<sequence>MPMRGPLDGVRVIEMAGMGAAPFAAMMLADAGADVLRIDRITDVPSEADPPPRKSHLRGRRSVAIDLKNPSATGLLLELVSAADVLIEGYRPGTMERLGLGPQECLAANPRLVYVRATGWGQTGPLAPRAGHDINYVALSGVLHMIGPAGEPPVPPVNFLGDIGGGAYIAAFGAVTGVVSSIRTGKGRVIDAAMLDGASYMATMFHGQLATGSWEDERGANDFDGGAPWYGCYETKDGRFIAIGAYEQHFYDELLGVLGLDSAELPDRADKNQWPALRRALAARIRTRTRDEWEKLADGKDACLSPVLSMKEAPDHPHNMARDAFMGDPPVPSPAPRFDGHTVGSATPAQAGAQSRSGLREWGVAHHRIEELHRVGAVMSFGSGE</sequence>
<gene>
    <name evidence="2" type="ORF">BRW65_01470</name>
</gene>
<dbReference type="Proteomes" id="UP000186438">
    <property type="component" value="Unassembled WGS sequence"/>
</dbReference>
<feature type="region of interest" description="Disordered" evidence="1">
    <location>
        <begin position="337"/>
        <end position="357"/>
    </location>
</feature>
<dbReference type="InterPro" id="IPR003673">
    <property type="entry name" value="CoA-Trfase_fam_III"/>
</dbReference>
<evidence type="ECO:0008006" key="4">
    <source>
        <dbReference type="Google" id="ProtNLM"/>
    </source>
</evidence>
<proteinExistence type="predicted"/>
<organism evidence="2 3">
    <name type="scientific">Mycobacterium paraffinicum</name>
    <dbReference type="NCBI Taxonomy" id="53378"/>
    <lineage>
        <taxon>Bacteria</taxon>
        <taxon>Bacillati</taxon>
        <taxon>Actinomycetota</taxon>
        <taxon>Actinomycetes</taxon>
        <taxon>Mycobacteriales</taxon>
        <taxon>Mycobacteriaceae</taxon>
        <taxon>Mycobacterium</taxon>
    </lineage>
</organism>
<dbReference type="PANTHER" id="PTHR48228:SF5">
    <property type="entry name" value="ALPHA-METHYLACYL-COA RACEMASE"/>
    <property type="match status" value="1"/>
</dbReference>
<dbReference type="InterPro" id="IPR023606">
    <property type="entry name" value="CoA-Trfase_III_dom_1_sf"/>
</dbReference>
<dbReference type="Pfam" id="PF02515">
    <property type="entry name" value="CoA_transf_3"/>
    <property type="match status" value="1"/>
</dbReference>
<evidence type="ECO:0000313" key="3">
    <source>
        <dbReference type="Proteomes" id="UP000186438"/>
    </source>
</evidence>
<name>A0A1Q4I2C3_9MYCO</name>
<dbReference type="InterPro" id="IPR044855">
    <property type="entry name" value="CoA-Trfase_III_dom3_sf"/>
</dbReference>